<feature type="compositionally biased region" description="Gly residues" evidence="9">
    <location>
        <begin position="307"/>
        <end position="317"/>
    </location>
</feature>
<dbReference type="GO" id="GO:0045596">
    <property type="term" value="P:negative regulation of cell differentiation"/>
    <property type="evidence" value="ECO:0007669"/>
    <property type="project" value="UniProtKB-ARBA"/>
</dbReference>
<sequence length="817" mass="87545">MPKIFLIKNRLHQQQLRLLEAQHLGKSPPPCSGKESPLGSAEPLSLIVNKHQYREKTDDDRATTPESLRSSSPASSPPPQWQSTNTPTNTPPRRFISSILGGDIPYGSRGHVLTRAERKEYSNPPIAPSSSDATQFLTKSEKLVLPRPSTPPKTPRVEPPTRVSVIQRVPPSQSQSASRREDKIEVPQTQEPEQEQPIDYAVPKRKEEDEERGREGAKVSRAIGNSIARPLLAMRLSGPQVVHAAAGHGRTSNSGGSSSSGSSNTSNNSGSSSSSNSGGSGSYCGGGAATGGSGGGGAVGGGAGGGMNPGGNGGRGNYGPSSPPTGSLPPFYESLKGGNNLANFANQYNSTQGNGYLTPSPTVGMECDTGQQDVNSQHSQYNAQEGKQYSLLQNVCASYGLTLKEEEDLSPYKIQANDLLSGQYGTYDMTDTGMMVDMVTGAVVDPLQFTATLTFSSPSDHTALLESLSDAADLFLPRLPAEDGSNDLLEESLHSPASAGSGIGQDNGQMTTPVEPSVDPFPEHSMALTRSFDTSRHYTAAPQHFSTSKLGLTYATGESSYQSVSKERPELALHINQNHQHQSEPQLQQLQIQVQLQQQQQQQQTTSTSPHQQQHQGLLSPGLSFTGSGLELDSGSSVGGSLPSPGAASCSLDAASTSTSPSCALMEHAPSPAATVSSASVNTVQSGPAGEPPLTQRVGVLQQRDDDPNRFTCRVCSKNFSLQRLLNRHMKCHSDVKRYLCTFCGKGFNDTFDLKRHTRTHTGVRPYKCNLCEKSFTQRCSLESHCLKVHGVQHQYAYKERRTKVIIRICSFHLLYK</sequence>
<keyword evidence="12" id="KW-1185">Reference proteome</keyword>
<feature type="region of interest" description="Disordered" evidence="9">
    <location>
        <begin position="307"/>
        <end position="332"/>
    </location>
</feature>
<dbReference type="SUPFAM" id="SSF57667">
    <property type="entry name" value="beta-beta-alpha zinc fingers"/>
    <property type="match status" value="2"/>
</dbReference>
<feature type="compositionally biased region" description="Low complexity" evidence="9">
    <location>
        <begin position="65"/>
        <end position="74"/>
    </location>
</feature>
<dbReference type="STRING" id="94128.A0A2A3EJV9"/>
<dbReference type="Gene3D" id="3.30.160.60">
    <property type="entry name" value="Classic Zinc Finger"/>
    <property type="match status" value="2"/>
</dbReference>
<name>A0A2A3EJV9_APICC</name>
<organism evidence="11 12">
    <name type="scientific">Apis cerana cerana</name>
    <name type="common">Oriental honeybee</name>
    <dbReference type="NCBI Taxonomy" id="94128"/>
    <lineage>
        <taxon>Eukaryota</taxon>
        <taxon>Metazoa</taxon>
        <taxon>Ecdysozoa</taxon>
        <taxon>Arthropoda</taxon>
        <taxon>Hexapoda</taxon>
        <taxon>Insecta</taxon>
        <taxon>Pterygota</taxon>
        <taxon>Neoptera</taxon>
        <taxon>Endopterygota</taxon>
        <taxon>Hymenoptera</taxon>
        <taxon>Apocrita</taxon>
        <taxon>Aculeata</taxon>
        <taxon>Apoidea</taxon>
        <taxon>Anthophila</taxon>
        <taxon>Apidae</taxon>
        <taxon>Apis</taxon>
    </lineage>
</organism>
<dbReference type="GO" id="GO:0009913">
    <property type="term" value="P:epidermal cell differentiation"/>
    <property type="evidence" value="ECO:0007669"/>
    <property type="project" value="TreeGrafter"/>
</dbReference>
<evidence type="ECO:0000256" key="4">
    <source>
        <dbReference type="ARBA" id="ARBA00022737"/>
    </source>
</evidence>
<evidence type="ECO:0000313" key="12">
    <source>
        <dbReference type="Proteomes" id="UP000242457"/>
    </source>
</evidence>
<dbReference type="GO" id="GO:0000978">
    <property type="term" value="F:RNA polymerase II cis-regulatory region sequence-specific DNA binding"/>
    <property type="evidence" value="ECO:0007669"/>
    <property type="project" value="TreeGrafter"/>
</dbReference>
<accession>A0A2A3EJV9</accession>
<keyword evidence="7" id="KW-0539">Nucleus</keyword>
<evidence type="ECO:0000256" key="8">
    <source>
        <dbReference type="PROSITE-ProRule" id="PRU00042"/>
    </source>
</evidence>
<dbReference type="GO" id="GO:0051241">
    <property type="term" value="P:negative regulation of multicellular organismal process"/>
    <property type="evidence" value="ECO:0007669"/>
    <property type="project" value="UniProtKB-ARBA"/>
</dbReference>
<feature type="region of interest" description="Disordered" evidence="9">
    <location>
        <begin position="486"/>
        <end position="524"/>
    </location>
</feature>
<feature type="compositionally biased region" description="Polar residues" evidence="9">
    <location>
        <begin position="504"/>
        <end position="514"/>
    </location>
</feature>
<evidence type="ECO:0000256" key="2">
    <source>
        <dbReference type="ARBA" id="ARBA00006991"/>
    </source>
</evidence>
<dbReference type="PROSITE" id="PS00028">
    <property type="entry name" value="ZINC_FINGER_C2H2_1"/>
    <property type="match status" value="3"/>
</dbReference>
<evidence type="ECO:0000256" key="7">
    <source>
        <dbReference type="ARBA" id="ARBA00023242"/>
    </source>
</evidence>
<dbReference type="PANTHER" id="PTHR10032:SF271">
    <property type="entry name" value="RH12261P-RELATED"/>
    <property type="match status" value="1"/>
</dbReference>
<evidence type="ECO:0000256" key="5">
    <source>
        <dbReference type="ARBA" id="ARBA00022771"/>
    </source>
</evidence>
<dbReference type="OrthoDB" id="6508643at2759"/>
<protein>
    <recommendedName>
        <fullName evidence="10">C2H2-type domain-containing protein</fullName>
    </recommendedName>
</protein>
<feature type="compositionally biased region" description="Low complexity" evidence="9">
    <location>
        <begin position="627"/>
        <end position="652"/>
    </location>
</feature>
<dbReference type="SMART" id="SM00355">
    <property type="entry name" value="ZnF_C2H2"/>
    <property type="match status" value="3"/>
</dbReference>
<comment type="subcellular location">
    <subcellularLocation>
        <location evidence="1">Nucleus</location>
    </subcellularLocation>
</comment>
<evidence type="ECO:0000256" key="9">
    <source>
        <dbReference type="SAM" id="MobiDB-lite"/>
    </source>
</evidence>
<dbReference type="GO" id="GO:0045892">
    <property type="term" value="P:negative regulation of DNA-templated transcription"/>
    <property type="evidence" value="ECO:0007669"/>
    <property type="project" value="UniProtKB-ARBA"/>
</dbReference>
<evidence type="ECO:0000313" key="11">
    <source>
        <dbReference type="EMBL" id="PBC32055.1"/>
    </source>
</evidence>
<feature type="compositionally biased region" description="Polar residues" evidence="9">
    <location>
        <begin position="128"/>
        <end position="138"/>
    </location>
</feature>
<feature type="compositionally biased region" description="Low complexity" evidence="9">
    <location>
        <begin position="81"/>
        <end position="92"/>
    </location>
</feature>
<keyword evidence="3" id="KW-0479">Metal-binding</keyword>
<feature type="region of interest" description="Disordered" evidence="9">
    <location>
        <begin position="243"/>
        <end position="281"/>
    </location>
</feature>
<keyword evidence="6" id="KW-0862">Zinc</keyword>
<keyword evidence="4" id="KW-0677">Repeat</keyword>
<dbReference type="GO" id="GO:0005634">
    <property type="term" value="C:nucleus"/>
    <property type="evidence" value="ECO:0007669"/>
    <property type="project" value="UniProtKB-SubCell"/>
</dbReference>
<feature type="compositionally biased region" description="Low complexity" evidence="9">
    <location>
        <begin position="186"/>
        <end position="197"/>
    </location>
</feature>
<dbReference type="GO" id="GO:0000981">
    <property type="term" value="F:DNA-binding transcription factor activity, RNA polymerase II-specific"/>
    <property type="evidence" value="ECO:0007669"/>
    <property type="project" value="TreeGrafter"/>
</dbReference>
<feature type="compositionally biased region" description="Basic and acidic residues" evidence="9">
    <location>
        <begin position="52"/>
        <end position="63"/>
    </location>
</feature>
<dbReference type="InterPro" id="IPR013087">
    <property type="entry name" value="Znf_C2H2_type"/>
</dbReference>
<reference evidence="11 12" key="1">
    <citation type="submission" date="2014-07" db="EMBL/GenBank/DDBJ databases">
        <title>Genomic and transcriptomic analysis on Apis cerana provide comprehensive insights into honey bee biology.</title>
        <authorList>
            <person name="Diao Q."/>
            <person name="Sun L."/>
            <person name="Zheng H."/>
            <person name="Zheng H."/>
            <person name="Xu S."/>
            <person name="Wang S."/>
            <person name="Zeng Z."/>
            <person name="Hu F."/>
            <person name="Su S."/>
            <person name="Wu J."/>
        </authorList>
    </citation>
    <scope>NUCLEOTIDE SEQUENCE [LARGE SCALE GENOMIC DNA]</scope>
    <source>
        <tissue evidence="11">Pupae without intestine</tissue>
    </source>
</reference>
<feature type="domain" description="C2H2-type" evidence="10">
    <location>
        <begin position="739"/>
        <end position="766"/>
    </location>
</feature>
<evidence type="ECO:0000259" key="10">
    <source>
        <dbReference type="PROSITE" id="PS50157"/>
    </source>
</evidence>
<feature type="region of interest" description="Disordered" evidence="9">
    <location>
        <begin position="601"/>
        <end position="653"/>
    </location>
</feature>
<dbReference type="EMBL" id="KZ288222">
    <property type="protein sequence ID" value="PBC32055.1"/>
    <property type="molecule type" value="Genomic_DNA"/>
</dbReference>
<evidence type="ECO:0000256" key="1">
    <source>
        <dbReference type="ARBA" id="ARBA00004123"/>
    </source>
</evidence>
<dbReference type="FunFam" id="3.30.160.60:FF:001250">
    <property type="entry name" value="putative transcription factor ovo-like protein 3"/>
    <property type="match status" value="1"/>
</dbReference>
<feature type="compositionally biased region" description="Low complexity" evidence="9">
    <location>
        <begin position="601"/>
        <end position="616"/>
    </location>
</feature>
<feature type="region of interest" description="Disordered" evidence="9">
    <location>
        <begin position="20"/>
        <end position="227"/>
    </location>
</feature>
<feature type="domain" description="C2H2-type" evidence="10">
    <location>
        <begin position="711"/>
        <end position="738"/>
    </location>
</feature>
<keyword evidence="5 8" id="KW-0863">Zinc-finger</keyword>
<dbReference type="Pfam" id="PF00096">
    <property type="entry name" value="zf-C2H2"/>
    <property type="match status" value="1"/>
</dbReference>
<dbReference type="AlphaFoldDB" id="A0A2A3EJV9"/>
<gene>
    <name evidence="11" type="ORF">APICC_10072</name>
</gene>
<feature type="compositionally biased region" description="Pro residues" evidence="9">
    <location>
        <begin position="148"/>
        <end position="158"/>
    </location>
</feature>
<feature type="compositionally biased region" description="Low complexity" evidence="9">
    <location>
        <begin position="252"/>
        <end position="277"/>
    </location>
</feature>
<dbReference type="FunFam" id="3.30.160.60:FF:000452">
    <property type="entry name" value="Transcription factor Ovo-like 2"/>
    <property type="match status" value="1"/>
</dbReference>
<feature type="compositionally biased region" description="Basic and acidic residues" evidence="9">
    <location>
        <begin position="202"/>
        <end position="218"/>
    </location>
</feature>
<feature type="domain" description="C2H2-type" evidence="10">
    <location>
        <begin position="767"/>
        <end position="795"/>
    </location>
</feature>
<feature type="region of interest" description="Disordered" evidence="9">
    <location>
        <begin position="676"/>
        <end position="696"/>
    </location>
</feature>
<evidence type="ECO:0000256" key="6">
    <source>
        <dbReference type="ARBA" id="ARBA00022833"/>
    </source>
</evidence>
<evidence type="ECO:0000256" key="3">
    <source>
        <dbReference type="ARBA" id="ARBA00022723"/>
    </source>
</evidence>
<dbReference type="PANTHER" id="PTHR10032">
    <property type="entry name" value="ZINC FINGER PROTEIN WITH KRAB AND SCAN DOMAINS"/>
    <property type="match status" value="1"/>
</dbReference>
<proteinExistence type="inferred from homology"/>
<dbReference type="GO" id="GO:0008270">
    <property type="term" value="F:zinc ion binding"/>
    <property type="evidence" value="ECO:0007669"/>
    <property type="project" value="UniProtKB-KW"/>
</dbReference>
<dbReference type="Proteomes" id="UP000242457">
    <property type="component" value="Unassembled WGS sequence"/>
</dbReference>
<dbReference type="GO" id="GO:0009968">
    <property type="term" value="P:negative regulation of signal transduction"/>
    <property type="evidence" value="ECO:0007669"/>
    <property type="project" value="UniProtKB-ARBA"/>
</dbReference>
<dbReference type="InterPro" id="IPR036236">
    <property type="entry name" value="Znf_C2H2_sf"/>
</dbReference>
<dbReference type="PROSITE" id="PS50157">
    <property type="entry name" value="ZINC_FINGER_C2H2_2"/>
    <property type="match status" value="3"/>
</dbReference>
<comment type="similarity">
    <text evidence="2">Belongs to the krueppel C2H2-type zinc-finger protein family.</text>
</comment>
<dbReference type="InterPro" id="IPR027756">
    <property type="entry name" value="Ovo-like"/>
</dbReference>